<dbReference type="EMBL" id="UGLJ01000002">
    <property type="protein sequence ID" value="STT95561.1"/>
    <property type="molecule type" value="Genomic_DNA"/>
</dbReference>
<accession>A0A2X3F7W3</accession>
<dbReference type="Proteomes" id="UP000250675">
    <property type="component" value="Unassembled WGS sequence"/>
</dbReference>
<gene>
    <name evidence="3" type="ORF">NCTC5052_04067</name>
    <name evidence="2" type="ORF">NCTC9645_01759</name>
</gene>
<feature type="transmembrane region" description="Helical" evidence="1">
    <location>
        <begin position="21"/>
        <end position="42"/>
    </location>
</feature>
<keyword evidence="1" id="KW-1133">Transmembrane helix</keyword>
<evidence type="ECO:0000313" key="4">
    <source>
        <dbReference type="Proteomes" id="UP000250675"/>
    </source>
</evidence>
<proteinExistence type="predicted"/>
<keyword evidence="1" id="KW-0472">Membrane</keyword>
<dbReference type="AlphaFoldDB" id="A0A2X3F7W3"/>
<evidence type="ECO:0000256" key="1">
    <source>
        <dbReference type="SAM" id="Phobius"/>
    </source>
</evidence>
<sequence length="45" mass="5583">MKKRTVRFLSSLKDNKLYRYFDEHFNVITCISVIFVIVWNIYFYA</sequence>
<evidence type="ECO:0000313" key="5">
    <source>
        <dbReference type="Proteomes" id="UP000254103"/>
    </source>
</evidence>
<reference evidence="4 5" key="1">
    <citation type="submission" date="2018-06" db="EMBL/GenBank/DDBJ databases">
        <authorList>
            <consortium name="Pathogen Informatics"/>
            <person name="Doyle S."/>
        </authorList>
    </citation>
    <scope>NUCLEOTIDE SEQUENCE [LARGE SCALE GENOMIC DNA]</scope>
    <source>
        <strain evidence="3 5">NCTC5052</strain>
        <strain evidence="2 4">NCTC9645</strain>
    </source>
</reference>
<organism evidence="2 4">
    <name type="scientific">Klebsiella pneumoniae</name>
    <dbReference type="NCBI Taxonomy" id="573"/>
    <lineage>
        <taxon>Bacteria</taxon>
        <taxon>Pseudomonadati</taxon>
        <taxon>Pseudomonadota</taxon>
        <taxon>Gammaproteobacteria</taxon>
        <taxon>Enterobacterales</taxon>
        <taxon>Enterobacteriaceae</taxon>
        <taxon>Klebsiella/Raoultella group</taxon>
        <taxon>Klebsiella</taxon>
        <taxon>Klebsiella pneumoniae complex</taxon>
    </lineage>
</organism>
<keyword evidence="1" id="KW-0812">Transmembrane</keyword>
<dbReference type="Proteomes" id="UP000254103">
    <property type="component" value="Unassembled WGS sequence"/>
</dbReference>
<evidence type="ECO:0000313" key="3">
    <source>
        <dbReference type="EMBL" id="STT95561.1"/>
    </source>
</evidence>
<evidence type="ECO:0000313" key="2">
    <source>
        <dbReference type="EMBL" id="SQC20739.1"/>
    </source>
</evidence>
<dbReference type="EMBL" id="UASO01000004">
    <property type="protein sequence ID" value="SQC20739.1"/>
    <property type="molecule type" value="Genomic_DNA"/>
</dbReference>
<protein>
    <submittedName>
        <fullName evidence="2">Uncharacterized protein</fullName>
    </submittedName>
</protein>
<name>A0A2X3F7W3_KLEPN</name>